<reference evidence="2" key="1">
    <citation type="submission" date="2018-12" db="EMBL/GenBank/DDBJ databases">
        <title>Singled stranded DNA viruses identified in blackflies (Austrosimulium ungulatum) sampled in New Zealand.</title>
        <authorList>
            <person name="Kraberger S."/>
            <person name="Fontenele R.S."/>
            <person name="Schmidlin K."/>
            <person name="Walters M."/>
            <person name="Varsani A."/>
        </authorList>
    </citation>
    <scope>NUCLEOTIDE SEQUENCE [LARGE SCALE GENOMIC DNA]</scope>
    <source>
        <strain evidence="2">116</strain>
    </source>
</reference>
<feature type="region of interest" description="Disordered" evidence="1">
    <location>
        <begin position="223"/>
        <end position="242"/>
    </location>
</feature>
<sequence length="294" mass="30457">MGWDIFGIGEVAAAASNYASNMYTNEQTMDRQLQAQSYNSAQTMQAQAYNTQSMQNAQAYNSAEAVKGREFSAGQQLQAEDFNAAQANINRDFQQQMSSTAYQRATADMKAAGINPMAAYQQGGASSPSGSSAGVGAVGGPSASSGAASSGFASSPSPPGVASMAGAIGSALEYARTRADVANRGADTSLKAATEQYTKAQEKVADKQAINIDAQTATERARKVDVEASADQRDTMSEVAEGQRGRIGVGPISVDPAGFGQQLQNAGTAAVTTAQSLYERFKSGFKSVWDGGSE</sequence>
<protein>
    <submittedName>
        <fullName evidence="2">DNA pilot protein</fullName>
    </submittedName>
</protein>
<feature type="region of interest" description="Disordered" evidence="1">
    <location>
        <begin position="122"/>
        <end position="162"/>
    </location>
</feature>
<dbReference type="Proteomes" id="UP000322286">
    <property type="component" value="Segment"/>
</dbReference>
<accession>A0A4P8PTT3</accession>
<evidence type="ECO:0000256" key="1">
    <source>
        <dbReference type="SAM" id="MobiDB-lite"/>
    </source>
</evidence>
<evidence type="ECO:0000313" key="2">
    <source>
        <dbReference type="EMBL" id="QCQ84884.1"/>
    </source>
</evidence>
<dbReference type="EMBL" id="MK249184">
    <property type="protein sequence ID" value="QCQ84884.1"/>
    <property type="molecule type" value="Genomic_DNA"/>
</dbReference>
<feature type="compositionally biased region" description="Low complexity" evidence="1">
    <location>
        <begin position="123"/>
        <end position="162"/>
    </location>
</feature>
<name>A0A4P8PTT3_9VIRU</name>
<proteinExistence type="predicted"/>
<organism evidence="2">
    <name type="scientific">Blackfly microvirus SF02</name>
    <dbReference type="NCBI Taxonomy" id="2576452"/>
    <lineage>
        <taxon>Viruses</taxon>
        <taxon>Monodnaviria</taxon>
        <taxon>Sangervirae</taxon>
        <taxon>Phixviricota</taxon>
        <taxon>Malgrandaviricetes</taxon>
        <taxon>Petitvirales</taxon>
        <taxon>Microviridae</taxon>
        <taxon>Microvirus</taxon>
    </lineage>
</organism>